<sequence length="94" mass="10400">MKMHSSSRSAILVRAAAADVRPKGTFNLTRKQQARKSRVLSAPTFRIRNTICRPHVCSTARTSPAQLGEKHLGTSPPSPIRFDVVMCELLQNSK</sequence>
<organism evidence="1 2">
    <name type="scientific">Oedothorax gibbosus</name>
    <dbReference type="NCBI Taxonomy" id="931172"/>
    <lineage>
        <taxon>Eukaryota</taxon>
        <taxon>Metazoa</taxon>
        <taxon>Ecdysozoa</taxon>
        <taxon>Arthropoda</taxon>
        <taxon>Chelicerata</taxon>
        <taxon>Arachnida</taxon>
        <taxon>Araneae</taxon>
        <taxon>Araneomorphae</taxon>
        <taxon>Entelegynae</taxon>
        <taxon>Araneoidea</taxon>
        <taxon>Linyphiidae</taxon>
        <taxon>Erigoninae</taxon>
        <taxon>Oedothorax</taxon>
    </lineage>
</organism>
<proteinExistence type="predicted"/>
<evidence type="ECO:0000313" key="2">
    <source>
        <dbReference type="Proteomes" id="UP000827092"/>
    </source>
</evidence>
<dbReference type="Proteomes" id="UP000827092">
    <property type="component" value="Unassembled WGS sequence"/>
</dbReference>
<keyword evidence="2" id="KW-1185">Reference proteome</keyword>
<reference evidence="1 2" key="1">
    <citation type="journal article" date="2022" name="Nat. Ecol. Evol.">
        <title>A masculinizing supergene underlies an exaggerated male reproductive morph in a spider.</title>
        <authorList>
            <person name="Hendrickx F."/>
            <person name="De Corte Z."/>
            <person name="Sonet G."/>
            <person name="Van Belleghem S.M."/>
            <person name="Kostlbacher S."/>
            <person name="Vangestel C."/>
        </authorList>
    </citation>
    <scope>NUCLEOTIDE SEQUENCE [LARGE SCALE GENOMIC DNA]</scope>
    <source>
        <strain evidence="1">W744_W776</strain>
    </source>
</reference>
<evidence type="ECO:0000313" key="1">
    <source>
        <dbReference type="EMBL" id="KAG8179880.1"/>
    </source>
</evidence>
<dbReference type="AlphaFoldDB" id="A0AAV6U6R7"/>
<protein>
    <submittedName>
        <fullName evidence="1">Uncharacterized protein</fullName>
    </submittedName>
</protein>
<accession>A0AAV6U6R7</accession>
<name>A0AAV6U6R7_9ARAC</name>
<gene>
    <name evidence="1" type="ORF">JTE90_017412</name>
</gene>
<comment type="caution">
    <text evidence="1">The sequence shown here is derived from an EMBL/GenBank/DDBJ whole genome shotgun (WGS) entry which is preliminary data.</text>
</comment>
<dbReference type="EMBL" id="JAFNEN010000598">
    <property type="protein sequence ID" value="KAG8179880.1"/>
    <property type="molecule type" value="Genomic_DNA"/>
</dbReference>